<dbReference type="AlphaFoldDB" id="A0A6A6WD82"/>
<proteinExistence type="predicted"/>
<feature type="compositionally biased region" description="Low complexity" evidence="1">
    <location>
        <begin position="101"/>
        <end position="110"/>
    </location>
</feature>
<name>A0A6A6WD82_9PEZI</name>
<dbReference type="Proteomes" id="UP000799437">
    <property type="component" value="Unassembled WGS sequence"/>
</dbReference>
<evidence type="ECO:0000313" key="3">
    <source>
        <dbReference type="Proteomes" id="UP000799437"/>
    </source>
</evidence>
<evidence type="ECO:0000313" key="2">
    <source>
        <dbReference type="EMBL" id="KAF2760139.1"/>
    </source>
</evidence>
<dbReference type="OrthoDB" id="407617at2759"/>
<reference evidence="2" key="1">
    <citation type="journal article" date="2020" name="Stud. Mycol.">
        <title>101 Dothideomycetes genomes: a test case for predicting lifestyles and emergence of pathogens.</title>
        <authorList>
            <person name="Haridas S."/>
            <person name="Albert R."/>
            <person name="Binder M."/>
            <person name="Bloem J."/>
            <person name="Labutti K."/>
            <person name="Salamov A."/>
            <person name="Andreopoulos B."/>
            <person name="Baker S."/>
            <person name="Barry K."/>
            <person name="Bills G."/>
            <person name="Bluhm B."/>
            <person name="Cannon C."/>
            <person name="Castanera R."/>
            <person name="Culley D."/>
            <person name="Daum C."/>
            <person name="Ezra D."/>
            <person name="Gonzalez J."/>
            <person name="Henrissat B."/>
            <person name="Kuo A."/>
            <person name="Liang C."/>
            <person name="Lipzen A."/>
            <person name="Lutzoni F."/>
            <person name="Magnuson J."/>
            <person name="Mondo S."/>
            <person name="Nolan M."/>
            <person name="Ohm R."/>
            <person name="Pangilinan J."/>
            <person name="Park H.-J."/>
            <person name="Ramirez L."/>
            <person name="Alfaro M."/>
            <person name="Sun H."/>
            <person name="Tritt A."/>
            <person name="Yoshinaga Y."/>
            <person name="Zwiers L.-H."/>
            <person name="Turgeon B."/>
            <person name="Goodwin S."/>
            <person name="Spatafora J."/>
            <person name="Crous P."/>
            <person name="Grigoriev I."/>
        </authorList>
    </citation>
    <scope>NUCLEOTIDE SEQUENCE</scope>
    <source>
        <strain evidence="2">CBS 121739</strain>
    </source>
</reference>
<protein>
    <submittedName>
        <fullName evidence="2">Uncharacterized protein</fullName>
    </submittedName>
</protein>
<gene>
    <name evidence="2" type="ORF">EJ05DRAFT_508710</name>
</gene>
<dbReference type="GeneID" id="54489081"/>
<organism evidence="2 3">
    <name type="scientific">Pseudovirgaria hyperparasitica</name>
    <dbReference type="NCBI Taxonomy" id="470096"/>
    <lineage>
        <taxon>Eukaryota</taxon>
        <taxon>Fungi</taxon>
        <taxon>Dikarya</taxon>
        <taxon>Ascomycota</taxon>
        <taxon>Pezizomycotina</taxon>
        <taxon>Dothideomycetes</taxon>
        <taxon>Dothideomycetes incertae sedis</taxon>
        <taxon>Acrospermales</taxon>
        <taxon>Acrospermaceae</taxon>
        <taxon>Pseudovirgaria</taxon>
    </lineage>
</organism>
<dbReference type="EMBL" id="ML996568">
    <property type="protein sequence ID" value="KAF2760139.1"/>
    <property type="molecule type" value="Genomic_DNA"/>
</dbReference>
<feature type="region of interest" description="Disordered" evidence="1">
    <location>
        <begin position="98"/>
        <end position="117"/>
    </location>
</feature>
<evidence type="ECO:0000256" key="1">
    <source>
        <dbReference type="SAM" id="MobiDB-lite"/>
    </source>
</evidence>
<accession>A0A6A6WD82</accession>
<sequence>MSSSPIDVPASVDSAANMDESSAPVGPSAPIDIPNAKVEGSRKGKIVSLSPISRRLWSNRKLIAFGEDGNPFPDGPPPSSTPSAAQVMTAFNLPIRRRSDTVSTDSSSTVGATVPVNTPGPRSITGFAGEPVQMSLPVDVSRVATRLDAIEEHHNDAVSLDFSRHGRTNPDNSPFGSPTPSLYAQPTVPMLGSSFHTIIAAESSVTSPRSVRSATPSISEGDTEGNRGLIHVALGSPRSRVLLPDISSRMSGSPRRVALSTSLATLRPDNASRLRLILPGQLGHPGPCGPGVYEHTDWSNYAFEDVEKGLVKLENLAQDLSEREPRFSKEEHYRVLLTEALNKQGRINPFRGNVGGISVPSLAEFEELKLRMEQLEEVVRGMRGV</sequence>
<feature type="region of interest" description="Disordered" evidence="1">
    <location>
        <begin position="1"/>
        <end position="45"/>
    </location>
</feature>
<keyword evidence="3" id="KW-1185">Reference proteome</keyword>
<dbReference type="RefSeq" id="XP_033602590.1">
    <property type="nucleotide sequence ID" value="XM_033748027.1"/>
</dbReference>